<dbReference type="Proteomes" id="UP001165080">
    <property type="component" value="Unassembled WGS sequence"/>
</dbReference>
<evidence type="ECO:0000313" key="2">
    <source>
        <dbReference type="EMBL" id="GLC57819.1"/>
    </source>
</evidence>
<protein>
    <submittedName>
        <fullName evidence="2">Uncharacterized protein</fullName>
    </submittedName>
</protein>
<sequence>MARRRRALRQKGRRCPPRFLCCRDKAADRCCRRRWRFSQAARRSSQHQPPGTDRTTRTSSLRGYRGPAPWSAPPWRRLAPITSLPPSAAGCRMENTRSLTGQPEPRCLLTPSSRLRATAAAGVAVVEGSRPVDGVVDLRSISRGCADGADGGDGGGRRQAASVASASGYRSSGVRHPTFASIAVQLAGRSAGRSLVQQDIQSGMKPNPT</sequence>
<dbReference type="EMBL" id="BRXU01000020">
    <property type="protein sequence ID" value="GLC57819.1"/>
    <property type="molecule type" value="Genomic_DNA"/>
</dbReference>
<accession>A0A9W6BTA9</accession>
<organism evidence="2 3">
    <name type="scientific">Pleodorina starrii</name>
    <dbReference type="NCBI Taxonomy" id="330485"/>
    <lineage>
        <taxon>Eukaryota</taxon>
        <taxon>Viridiplantae</taxon>
        <taxon>Chlorophyta</taxon>
        <taxon>core chlorophytes</taxon>
        <taxon>Chlorophyceae</taxon>
        <taxon>CS clade</taxon>
        <taxon>Chlamydomonadales</taxon>
        <taxon>Volvocaceae</taxon>
        <taxon>Pleodorina</taxon>
    </lineage>
</organism>
<evidence type="ECO:0000313" key="3">
    <source>
        <dbReference type="Proteomes" id="UP001165080"/>
    </source>
</evidence>
<evidence type="ECO:0000256" key="1">
    <source>
        <dbReference type="SAM" id="MobiDB-lite"/>
    </source>
</evidence>
<gene>
    <name evidence="2" type="primary">PLEST009146</name>
    <name evidence="2" type="ORF">PLESTB_001270300</name>
</gene>
<name>A0A9W6BTA9_9CHLO</name>
<proteinExistence type="predicted"/>
<comment type="caution">
    <text evidence="2">The sequence shown here is derived from an EMBL/GenBank/DDBJ whole genome shotgun (WGS) entry which is preliminary data.</text>
</comment>
<dbReference type="AlphaFoldDB" id="A0A9W6BTA9"/>
<feature type="region of interest" description="Disordered" evidence="1">
    <location>
        <begin position="41"/>
        <end position="106"/>
    </location>
</feature>
<reference evidence="2 3" key="1">
    <citation type="journal article" date="2023" name="Commun. Biol.">
        <title>Reorganization of the ancestral sex-determining regions during the evolution of trioecy in Pleodorina starrii.</title>
        <authorList>
            <person name="Takahashi K."/>
            <person name="Suzuki S."/>
            <person name="Kawai-Toyooka H."/>
            <person name="Yamamoto K."/>
            <person name="Hamaji T."/>
            <person name="Ootsuki R."/>
            <person name="Yamaguchi H."/>
            <person name="Kawachi M."/>
            <person name="Higashiyama T."/>
            <person name="Nozaki H."/>
        </authorList>
    </citation>
    <scope>NUCLEOTIDE SEQUENCE [LARGE SCALE GENOMIC DNA]</scope>
    <source>
        <strain evidence="2 3">NIES-4479</strain>
    </source>
</reference>
<keyword evidence="3" id="KW-1185">Reference proteome</keyword>